<organism evidence="5 6">
    <name type="scientific">Hypothenemus hampei</name>
    <name type="common">Coffee berry borer</name>
    <dbReference type="NCBI Taxonomy" id="57062"/>
    <lineage>
        <taxon>Eukaryota</taxon>
        <taxon>Metazoa</taxon>
        <taxon>Ecdysozoa</taxon>
        <taxon>Arthropoda</taxon>
        <taxon>Hexapoda</taxon>
        <taxon>Insecta</taxon>
        <taxon>Pterygota</taxon>
        <taxon>Neoptera</taxon>
        <taxon>Endopterygota</taxon>
        <taxon>Coleoptera</taxon>
        <taxon>Polyphaga</taxon>
        <taxon>Cucujiformia</taxon>
        <taxon>Curculionidae</taxon>
        <taxon>Scolytinae</taxon>
        <taxon>Hypothenemus</taxon>
    </lineage>
</organism>
<feature type="repeat" description="ANK" evidence="3">
    <location>
        <begin position="2369"/>
        <end position="2401"/>
    </location>
</feature>
<feature type="repeat" description="ANK" evidence="3">
    <location>
        <begin position="2166"/>
        <end position="2188"/>
    </location>
</feature>
<dbReference type="Gene3D" id="3.40.50.300">
    <property type="entry name" value="P-loop containing nucleotide triphosphate hydrolases"/>
    <property type="match status" value="1"/>
</dbReference>
<feature type="compositionally biased region" description="Basic and acidic residues" evidence="4">
    <location>
        <begin position="100"/>
        <end position="114"/>
    </location>
</feature>
<dbReference type="SUPFAM" id="SSF52540">
    <property type="entry name" value="P-loop containing nucleoside triphosphate hydrolases"/>
    <property type="match status" value="1"/>
</dbReference>
<keyword evidence="6" id="KW-1185">Reference proteome</keyword>
<feature type="repeat" description="ANK" evidence="3">
    <location>
        <begin position="1949"/>
        <end position="1981"/>
    </location>
</feature>
<reference evidence="5 6" key="1">
    <citation type="submission" date="2024-05" db="EMBL/GenBank/DDBJ databases">
        <title>Genetic variation in Jamaican populations of the coffee berry borer (Hypothenemus hampei).</title>
        <authorList>
            <person name="Errbii M."/>
            <person name="Myrie A."/>
        </authorList>
    </citation>
    <scope>NUCLEOTIDE SEQUENCE [LARGE SCALE GENOMIC DNA]</scope>
    <source>
        <strain evidence="5">JA-Hopewell-2020-01-JO</strain>
        <tissue evidence="5">Whole body</tissue>
    </source>
</reference>
<feature type="repeat" description="ANK" evidence="3">
    <location>
        <begin position="1850"/>
        <end position="1882"/>
    </location>
</feature>
<sequence length="2429" mass="277701">MRKRLKKGRPLSEEARLEKIKEYLRNGADINAVDRNNKDNTVLHVAVKKDYKIIVEYLLRQPKANTHIFNVDGKTAIDLARDLNNQNILDLFTKHDLQEIPSKRKSNKNNEKSAVKKPKFSSSEDSVVFNSPKNSKKRKSGNEDIIPNKKQLLGNLTMPSEGIKLAEHGNIFQLKLLMLCLWRAGHTEENNRIKYKEFRLATEMPNAEKFDDIAFQYKEENGEKWKFRLLQAKHKEAEKPSDPLTKIKLHDLFSIDDDDAFSLQKYFHSYLKIRQRSKEQSMYSVFSDSEIEDVIVITNTAFDSDKEAGIFVKNTKDIKEDALLKTDKLDTLVYKLRDEENNTIINKLKIIFDNSSHFYKLIELLGDHIYHGDKIEKKGVFKEYYYPLMKEILKINVEGTSKNQNCFINLDNFIEKKCVNGEALSAEASKVRAALIREMAFRKGKVKIPGIDEGFGNNKLPEDEAQLNKLAKKIAEFIEKKKEFTVNNFEHYHSVLAQKVFNVETKKLSSKLIKEPANPSNKAPSALGKFKGYFVKALNKALNKNNTKKDLENLNINVSVDFGRSQLFSDETMLRTLAVKLAESIKKNNKLSADFQNAHIGLAEEVIDIKTGKFHNIFIHGQEKKDGKVQELSPEAKKLRRILLEEIENRDIQITIENQEITIKELKGPLLCNLLSSRKIKVSVGFAKGFKVENNPEIENIDSFAEQMRNLINYNIQDGVMKINKKIETVLHMSNEDFRTFNDNIKKLAGYALINRFNKVRFSTAFLKSGHLPDNIDKFRTKLRELLGNDQFEALYEYELKFDKNFNTFEDGELYRKLPVVHTDDDVKEFFSKLKFIVNYPNRMEISDLLGTEIKDKIRTLDSKGFQSSYYENLHNWMADRIGTFYTAVKTEKLFQQIQESLSLWTIDGFNKPYFADSCQEYKFEKYNILDEFLSGNKQILELVCQDLFLGHTRIVQEFQKLQASDAINIQEYTRNFGHIFLYLKQLEAEDFRSKVYEVLKDILKFNLVAIECNAQQQKIEELYNNLDGVIRSNKNKKVIFINTKDNDGLAKRFSIDSKYKSEIDTSGFRDLTKKSQQKVLKRKLTLQEKKISLNKLIDESDESAKEIIDVKTLVQLITNEEIEIGSKPPGPSNLEGAYSELFEEVEIKTFVDELLLEESGDLYIISGIRGSAKKSELMQSLNGIIDGSKANDLKSRIGVLSKQDITRAINQRIQIAHDQFKEKNFKQICHNNPERKIYWIHLKNEGDKSTFILAQIYNPDFYLEGQRFNNEVVIEKNVKEQLGSSTLSEIFIIGGKNKSEVTRWLQFPNDEEKTQFKENCKNNKIKFVTSQDHLEVSFQELIKQNEAQTFHLLKFVQDHLVWCKTRGCLKNLSKYRSENYKGTKPLMEEDDLIKAITDKKVSIIAGDPGMGKSTTLVKLYRLKYELKSGIEESIIKLHWVIRINLKDQLEVIRNIDFRSSNLETEVANKITEFLSQVDESLSDGFARNLLDTALVKEHFTQPLLIAFDGFDELLDETDRDKVISLLTRLKDTSKAKFWITTRLHYEETLEGALSTFAMKLDPMDDLTTKKFIKKYLSNRLKLMLSRNEFREIFDNSDDVIESRRVQEYTEAFLNKMREVFKRDVSKFIGIPLQLYLMLEGSAGHFKTWVRNNDVQTPVFSYLGKDIWEVYENFVDKKYMTYFKKAEVIVTLQQKYDKATFDSYHKDLAKCLILKSTQKESLEDFKDIILSAGIVRSDGNNIDFIHTTFSEYFAAKVLIHWIGKWTEESQPTITHRQKQKQEYFLKEILLKDDYIVIRAFLNAKLLKDKITNIQLQEEYYDKAAQENNVGIASFVLDNFKNVKVDATNNYNMTILHRATAAGSLDMVKFLVGKTANVEAIDKNGNTVLHNAAESGHLDVVKFLVAENAKLEATDNYNQTVLHKAAEFGHLDIVKFLVAESANIEATDDDGNTVLHSAAGYGHLVIVKFLVAESANIESKNNTGSTVLYRAVQSGHFDIVKFLVNEKNADVNVIDNYGSTPLHMAAGSDNLDIVKFLLNEKNADVNVIDNEGNTVLHWAAKSGDLDIVKFLVNEKNANINVTDNDGNTVLHWAAKSGDLDIVKFLVNEKNANNNVTDNDGNTVLHWAARSDNDGNTVLHNAARLDYFDMVKFLVNEKNADVNAIDNDGNTVLHNAARSGDLDMVKFLVKEKTAHVNVIDNDGNTILHSAAESGNLDIVKFLINETNVDVNAINNDGNTVLHNAARSGYLDMVTFLVKEKNINVNVIDNDGNTALHNVARSGDLDIVKFLIKEKNIDINILNNDGNTALHCAAKSLNLNVVRFLMAEGANVQTIDTDGNTVLHNAAKPDNSDMIKFLVNEKSVNVNAKNNIGNTVLHLAVKSGLCNIIQFLIEKGADVTLKNEQDATALDLAKQFRNQKIIGLLQCTHDKV</sequence>
<feature type="region of interest" description="Disordered" evidence="4">
    <location>
        <begin position="100"/>
        <end position="146"/>
    </location>
</feature>
<dbReference type="InterPro" id="IPR027417">
    <property type="entry name" value="P-loop_NTPase"/>
</dbReference>
<dbReference type="InterPro" id="IPR036770">
    <property type="entry name" value="Ankyrin_rpt-contain_sf"/>
</dbReference>
<evidence type="ECO:0000256" key="2">
    <source>
        <dbReference type="ARBA" id="ARBA00023043"/>
    </source>
</evidence>
<feature type="repeat" description="ANK" evidence="3">
    <location>
        <begin position="1883"/>
        <end position="1915"/>
    </location>
</feature>
<feature type="repeat" description="ANK" evidence="3">
    <location>
        <begin position="1982"/>
        <end position="2015"/>
    </location>
</feature>
<feature type="repeat" description="ANK" evidence="3">
    <location>
        <begin position="2335"/>
        <end position="2368"/>
    </location>
</feature>
<accession>A0ABD1E071</accession>
<evidence type="ECO:0000256" key="1">
    <source>
        <dbReference type="ARBA" id="ARBA00022737"/>
    </source>
</evidence>
<dbReference type="PROSITE" id="PS50088">
    <property type="entry name" value="ANK_REPEAT"/>
    <property type="match status" value="16"/>
</dbReference>
<evidence type="ECO:0000256" key="3">
    <source>
        <dbReference type="PROSITE-ProRule" id="PRU00023"/>
    </source>
</evidence>
<evidence type="ECO:0000256" key="4">
    <source>
        <dbReference type="SAM" id="MobiDB-lite"/>
    </source>
</evidence>
<dbReference type="PANTHER" id="PTHR24171:SF9">
    <property type="entry name" value="ANKYRIN REPEAT DOMAIN-CONTAINING PROTEIN 39"/>
    <property type="match status" value="1"/>
</dbReference>
<dbReference type="PROSITE" id="PS50297">
    <property type="entry name" value="ANK_REP_REGION"/>
    <property type="match status" value="13"/>
</dbReference>
<feature type="compositionally biased region" description="Polar residues" evidence="4">
    <location>
        <begin position="120"/>
        <end position="133"/>
    </location>
</feature>
<name>A0ABD1E071_HYPHA</name>
<protein>
    <recommendedName>
        <fullName evidence="7">NACHT domain-containing protein</fullName>
    </recommendedName>
</protein>
<evidence type="ECO:0000313" key="5">
    <source>
        <dbReference type="EMBL" id="KAL1487948.1"/>
    </source>
</evidence>
<dbReference type="SMART" id="SM00248">
    <property type="entry name" value="ANK"/>
    <property type="match status" value="18"/>
</dbReference>
<feature type="repeat" description="ANK" evidence="3">
    <location>
        <begin position="2302"/>
        <end position="2334"/>
    </location>
</feature>
<evidence type="ECO:0008006" key="7">
    <source>
        <dbReference type="Google" id="ProtNLM"/>
    </source>
</evidence>
<dbReference type="Pfam" id="PF12796">
    <property type="entry name" value="Ank_2"/>
    <property type="match status" value="3"/>
</dbReference>
<dbReference type="Proteomes" id="UP001566132">
    <property type="component" value="Unassembled WGS sequence"/>
</dbReference>
<proteinExistence type="predicted"/>
<feature type="repeat" description="ANK" evidence="3">
    <location>
        <begin position="2050"/>
        <end position="2083"/>
    </location>
</feature>
<feature type="repeat" description="ANK" evidence="3">
    <location>
        <begin position="2016"/>
        <end position="2049"/>
    </location>
</feature>
<dbReference type="Pfam" id="PF13637">
    <property type="entry name" value="Ank_4"/>
    <property type="match status" value="4"/>
</dbReference>
<feature type="repeat" description="ANK" evidence="3">
    <location>
        <begin position="2234"/>
        <end position="2267"/>
    </location>
</feature>
<evidence type="ECO:0000313" key="6">
    <source>
        <dbReference type="Proteomes" id="UP001566132"/>
    </source>
</evidence>
<dbReference type="InterPro" id="IPR002110">
    <property type="entry name" value="Ankyrin_rpt"/>
</dbReference>
<dbReference type="Pfam" id="PF13857">
    <property type="entry name" value="Ank_5"/>
    <property type="match status" value="1"/>
</dbReference>
<gene>
    <name evidence="5" type="ORF">ABEB36_015331</name>
</gene>
<dbReference type="PRINTS" id="PR01415">
    <property type="entry name" value="ANKYRIN"/>
</dbReference>
<feature type="repeat" description="ANK" evidence="3">
    <location>
        <begin position="2084"/>
        <end position="2116"/>
    </location>
</feature>
<feature type="repeat" description="ANK" evidence="3">
    <location>
        <begin position="2132"/>
        <end position="2165"/>
    </location>
</feature>
<feature type="repeat" description="ANK" evidence="3">
    <location>
        <begin position="2200"/>
        <end position="2222"/>
    </location>
</feature>
<dbReference type="SUPFAM" id="SSF48403">
    <property type="entry name" value="Ankyrin repeat"/>
    <property type="match status" value="3"/>
</dbReference>
<feature type="repeat" description="ANK" evidence="3">
    <location>
        <begin position="1916"/>
        <end position="1948"/>
    </location>
</feature>
<dbReference type="Pfam" id="PF00023">
    <property type="entry name" value="Ank"/>
    <property type="match status" value="1"/>
</dbReference>
<dbReference type="Gene3D" id="1.25.40.20">
    <property type="entry name" value="Ankyrin repeat-containing domain"/>
    <property type="match status" value="7"/>
</dbReference>
<dbReference type="PANTHER" id="PTHR24171">
    <property type="entry name" value="ANKYRIN REPEAT DOMAIN-CONTAINING PROTEIN 39-RELATED"/>
    <property type="match status" value="1"/>
</dbReference>
<feature type="repeat" description="ANK" evidence="3">
    <location>
        <begin position="2268"/>
        <end position="2290"/>
    </location>
</feature>
<keyword evidence="1" id="KW-0677">Repeat</keyword>
<keyword evidence="2 3" id="KW-0040">ANK repeat</keyword>
<comment type="caution">
    <text evidence="5">The sequence shown here is derived from an EMBL/GenBank/DDBJ whole genome shotgun (WGS) entry which is preliminary data.</text>
</comment>
<dbReference type="EMBL" id="JBDJPC010000016">
    <property type="protein sequence ID" value="KAL1487948.1"/>
    <property type="molecule type" value="Genomic_DNA"/>
</dbReference>